<feature type="domain" description="Plastocyanin-like" evidence="15">
    <location>
        <begin position="196"/>
        <end position="343"/>
    </location>
</feature>
<sequence>MIIDRYIQSSDQLLVQVHICMHAYMAPPIRPSSISVGSGSGSILVLLCLLLLQAVVDAAIVEHTFHVGNLTVERLGQRQVITAVNGQFPGPKVEARDGDTIVVRVVNHSPYNITIHWHGVLQRLSAWADGPAMVTQCPVLPGGAASSYTYRFNVTGQEGTLWWHAHVSFLRATVYGALLIRPRPGARYPFPLPHAEHTLLLGEWWNATASLVDVERQAFLTGGQPANSVALTINGMPGVDARQMNHLRVARGNTYLLRLVNAAINYQLFFKVAGHAFTVVAVDASYTDPYHTDVIVIAPGQTVDALMHAGASPGRYYYVAAQVYQSVANATYTAIARALLRYDDDDDDDEAEKAEGAAIVLMPNMPALNDSATAQRFYGSLTGLLRDGKPTVPQRVDTRMLVTYGLAIAPCAPAQTLCNRTRGSLAASMNNVSFQLPASMSLLEAARARGSPGGVYTRDFPDRPPVMFDFTNASAANGNSSLMFTSRGTRVKALRYNETVEVVLQNTAVLGPENHPLHLHGFNFYVLAQGTGNFRKRRAARAYNLVNPQQRNTIAVPAGGWAVIRFTADNPGVWLMHCHLEAHLPFGLAMAFEVADGPTPDAILPPPPPDYPPC</sequence>
<evidence type="ECO:0000256" key="4">
    <source>
        <dbReference type="ARBA" id="ARBA00010609"/>
    </source>
</evidence>
<keyword evidence="6 13" id="KW-0052">Apoplast</keyword>
<dbReference type="AlphaFoldDB" id="A0A6G1F3K8"/>
<dbReference type="InterPro" id="IPR008972">
    <property type="entry name" value="Cupredoxin"/>
</dbReference>
<evidence type="ECO:0000256" key="6">
    <source>
        <dbReference type="ARBA" id="ARBA00022523"/>
    </source>
</evidence>
<evidence type="ECO:0000256" key="13">
    <source>
        <dbReference type="RuleBase" id="RU361119"/>
    </source>
</evidence>
<dbReference type="EMBL" id="SPHZ02000001">
    <property type="protein sequence ID" value="KAF0931497.1"/>
    <property type="molecule type" value="Genomic_DNA"/>
</dbReference>
<dbReference type="InterPro" id="IPR034285">
    <property type="entry name" value="CuRO_2_LCC"/>
</dbReference>
<dbReference type="InterPro" id="IPR017761">
    <property type="entry name" value="Laccase"/>
</dbReference>
<keyword evidence="9 13" id="KW-0677">Repeat</keyword>
<evidence type="ECO:0000259" key="16">
    <source>
        <dbReference type="Pfam" id="PF07731"/>
    </source>
</evidence>
<keyword evidence="8 13" id="KW-0479">Metal-binding</keyword>
<dbReference type="Pfam" id="PF00394">
    <property type="entry name" value="Cu-oxidase"/>
    <property type="match status" value="1"/>
</dbReference>
<dbReference type="Proteomes" id="UP000479710">
    <property type="component" value="Unassembled WGS sequence"/>
</dbReference>
<keyword evidence="12 13" id="KW-0439">Lignin degradation</keyword>
<dbReference type="PROSITE" id="PS00080">
    <property type="entry name" value="MULTICOPPER_OXIDASE2"/>
    <property type="match status" value="1"/>
</dbReference>
<comment type="caution">
    <text evidence="18">The sequence shown here is derived from an EMBL/GenBank/DDBJ whole genome shotgun (WGS) entry which is preliminary data.</text>
</comment>
<dbReference type="InterPro" id="IPR002355">
    <property type="entry name" value="Cu_oxidase_Cu_BS"/>
</dbReference>
<dbReference type="InterPro" id="IPR045087">
    <property type="entry name" value="Cu-oxidase_fam"/>
</dbReference>
<comment type="similarity">
    <text evidence="4 13">Belongs to the multicopper oxidase family.</text>
</comment>
<evidence type="ECO:0000313" key="18">
    <source>
        <dbReference type="EMBL" id="KAF0931497.1"/>
    </source>
</evidence>
<evidence type="ECO:0000256" key="14">
    <source>
        <dbReference type="SAM" id="Phobius"/>
    </source>
</evidence>
<dbReference type="CDD" id="cd13875">
    <property type="entry name" value="CuRO_2_LCC_plant"/>
    <property type="match status" value="1"/>
</dbReference>
<evidence type="ECO:0000256" key="9">
    <source>
        <dbReference type="ARBA" id="ARBA00022737"/>
    </source>
</evidence>
<comment type="cofactor">
    <cofactor evidence="13">
        <name>Cu cation</name>
        <dbReference type="ChEBI" id="CHEBI:23378"/>
    </cofactor>
    <text evidence="13">Binds 4 Cu cations per monomer.</text>
</comment>
<dbReference type="InterPro" id="IPR001117">
    <property type="entry name" value="Cu-oxidase_2nd"/>
</dbReference>
<dbReference type="GO" id="GO:0046274">
    <property type="term" value="P:lignin catabolic process"/>
    <property type="evidence" value="ECO:0007669"/>
    <property type="project" value="UniProtKB-KW"/>
</dbReference>
<evidence type="ECO:0000256" key="11">
    <source>
        <dbReference type="ARBA" id="ARBA00023008"/>
    </source>
</evidence>
<keyword evidence="14" id="KW-1133">Transmembrane helix</keyword>
<comment type="function">
    <text evidence="2 13">Lignin degradation and detoxification of lignin-derived products.</text>
</comment>
<dbReference type="GO" id="GO:0005507">
    <property type="term" value="F:copper ion binding"/>
    <property type="evidence" value="ECO:0007669"/>
    <property type="project" value="InterPro"/>
</dbReference>
<dbReference type="InterPro" id="IPR011706">
    <property type="entry name" value="Cu-oxidase_C"/>
</dbReference>
<feature type="domain" description="Plastocyanin-like" evidence="17">
    <location>
        <begin position="69"/>
        <end position="183"/>
    </location>
</feature>
<dbReference type="PANTHER" id="PTHR11709:SF9">
    <property type="entry name" value="LACCASE-7"/>
    <property type="match status" value="1"/>
</dbReference>
<feature type="domain" description="Plastocyanin-like" evidence="16">
    <location>
        <begin position="459"/>
        <end position="596"/>
    </location>
</feature>
<feature type="transmembrane region" description="Helical" evidence="14">
    <location>
        <begin position="34"/>
        <end position="56"/>
    </location>
</feature>
<reference evidence="18 19" key="1">
    <citation type="submission" date="2019-11" db="EMBL/GenBank/DDBJ databases">
        <title>Whole genome sequence of Oryza granulata.</title>
        <authorList>
            <person name="Li W."/>
        </authorList>
    </citation>
    <scope>NUCLEOTIDE SEQUENCE [LARGE SCALE GENOMIC DNA]</scope>
    <source>
        <strain evidence="19">cv. Menghai</strain>
        <tissue evidence="18">Leaf</tissue>
    </source>
</reference>
<dbReference type="InterPro" id="IPR011707">
    <property type="entry name" value="Cu-oxidase-like_N"/>
</dbReference>
<dbReference type="OrthoDB" id="2121828at2759"/>
<evidence type="ECO:0000256" key="10">
    <source>
        <dbReference type="ARBA" id="ARBA00023002"/>
    </source>
</evidence>
<comment type="subcellular location">
    <subcellularLocation>
        <location evidence="3 13">Secreted</location>
        <location evidence="3 13">Extracellular space</location>
        <location evidence="3 13">Apoplast</location>
    </subcellularLocation>
</comment>
<evidence type="ECO:0000256" key="12">
    <source>
        <dbReference type="ARBA" id="ARBA00023185"/>
    </source>
</evidence>
<dbReference type="Pfam" id="PF07732">
    <property type="entry name" value="Cu-oxidase_3"/>
    <property type="match status" value="1"/>
</dbReference>
<dbReference type="GO" id="GO:0048046">
    <property type="term" value="C:apoplast"/>
    <property type="evidence" value="ECO:0007669"/>
    <property type="project" value="UniProtKB-SubCell"/>
</dbReference>
<dbReference type="GO" id="GO:0052716">
    <property type="term" value="F:hydroquinone:oxygen oxidoreductase activity"/>
    <property type="evidence" value="ECO:0007669"/>
    <property type="project" value="UniProtKB-EC"/>
</dbReference>
<protein>
    <recommendedName>
        <fullName evidence="5 13">Laccase</fullName>
        <ecNumber evidence="5 13">1.10.3.2</ecNumber>
    </recommendedName>
    <alternativeName>
        <fullName evidence="13">Benzenediol:oxygen oxidoreductase</fullName>
    </alternativeName>
    <alternativeName>
        <fullName evidence="13">Diphenol oxidase</fullName>
    </alternativeName>
    <alternativeName>
        <fullName evidence="13">Urishiol oxidase</fullName>
    </alternativeName>
</protein>
<evidence type="ECO:0000256" key="5">
    <source>
        <dbReference type="ARBA" id="ARBA00012297"/>
    </source>
</evidence>
<evidence type="ECO:0000259" key="17">
    <source>
        <dbReference type="Pfam" id="PF07732"/>
    </source>
</evidence>
<dbReference type="InterPro" id="IPR034288">
    <property type="entry name" value="CuRO_1_LCC"/>
</dbReference>
<dbReference type="Pfam" id="PF07731">
    <property type="entry name" value="Cu-oxidase_2"/>
    <property type="match status" value="1"/>
</dbReference>
<dbReference type="CDD" id="cd13897">
    <property type="entry name" value="CuRO_3_LCC_plant"/>
    <property type="match status" value="1"/>
</dbReference>
<dbReference type="NCBIfam" id="TIGR03389">
    <property type="entry name" value="laccase"/>
    <property type="match status" value="1"/>
</dbReference>
<evidence type="ECO:0000256" key="3">
    <source>
        <dbReference type="ARBA" id="ARBA00004271"/>
    </source>
</evidence>
<dbReference type="PANTHER" id="PTHR11709">
    <property type="entry name" value="MULTI-COPPER OXIDASE"/>
    <property type="match status" value="1"/>
</dbReference>
<evidence type="ECO:0000259" key="15">
    <source>
        <dbReference type="Pfam" id="PF00394"/>
    </source>
</evidence>
<evidence type="ECO:0000256" key="8">
    <source>
        <dbReference type="ARBA" id="ARBA00022723"/>
    </source>
</evidence>
<evidence type="ECO:0000256" key="7">
    <source>
        <dbReference type="ARBA" id="ARBA00022525"/>
    </source>
</evidence>
<dbReference type="CDD" id="cd13849">
    <property type="entry name" value="CuRO_1_LCC_plant"/>
    <property type="match status" value="1"/>
</dbReference>
<dbReference type="SUPFAM" id="SSF49503">
    <property type="entry name" value="Cupredoxins"/>
    <property type="match status" value="3"/>
</dbReference>
<evidence type="ECO:0000256" key="2">
    <source>
        <dbReference type="ARBA" id="ARBA00002075"/>
    </source>
</evidence>
<dbReference type="InterPro" id="IPR034289">
    <property type="entry name" value="CuRO_3_LCC"/>
</dbReference>
<dbReference type="EC" id="1.10.3.2" evidence="5 13"/>
<keyword evidence="19" id="KW-1185">Reference proteome</keyword>
<evidence type="ECO:0000256" key="1">
    <source>
        <dbReference type="ARBA" id="ARBA00000349"/>
    </source>
</evidence>
<name>A0A6G1F3K8_9ORYZ</name>
<gene>
    <name evidence="18" type="ORF">E2562_004618</name>
</gene>
<keyword evidence="7 13" id="KW-0964">Secreted</keyword>
<organism evidence="18 19">
    <name type="scientific">Oryza meyeriana var. granulata</name>
    <dbReference type="NCBI Taxonomy" id="110450"/>
    <lineage>
        <taxon>Eukaryota</taxon>
        <taxon>Viridiplantae</taxon>
        <taxon>Streptophyta</taxon>
        <taxon>Embryophyta</taxon>
        <taxon>Tracheophyta</taxon>
        <taxon>Spermatophyta</taxon>
        <taxon>Magnoliopsida</taxon>
        <taxon>Liliopsida</taxon>
        <taxon>Poales</taxon>
        <taxon>Poaceae</taxon>
        <taxon>BOP clade</taxon>
        <taxon>Oryzoideae</taxon>
        <taxon>Oryzeae</taxon>
        <taxon>Oryzinae</taxon>
        <taxon>Oryza</taxon>
        <taxon>Oryza meyeriana</taxon>
    </lineage>
</organism>
<keyword evidence="14" id="KW-0472">Membrane</keyword>
<comment type="catalytic activity">
    <reaction evidence="1 13">
        <text>4 hydroquinone + O2 = 4 benzosemiquinone + 2 H2O</text>
        <dbReference type="Rhea" id="RHEA:11276"/>
        <dbReference type="ChEBI" id="CHEBI:15377"/>
        <dbReference type="ChEBI" id="CHEBI:15379"/>
        <dbReference type="ChEBI" id="CHEBI:17594"/>
        <dbReference type="ChEBI" id="CHEBI:17977"/>
        <dbReference type="EC" id="1.10.3.2"/>
    </reaction>
</comment>
<evidence type="ECO:0000313" key="19">
    <source>
        <dbReference type="Proteomes" id="UP000479710"/>
    </source>
</evidence>
<accession>A0A6G1F3K8</accession>
<keyword evidence="10 13" id="KW-0560">Oxidoreductase</keyword>
<keyword evidence="14" id="KW-0812">Transmembrane</keyword>
<keyword evidence="11 13" id="KW-0186">Copper</keyword>
<dbReference type="Gene3D" id="2.60.40.420">
    <property type="entry name" value="Cupredoxins - blue copper proteins"/>
    <property type="match status" value="3"/>
</dbReference>
<proteinExistence type="inferred from homology"/>